<accession>A0ABV7WVB2</accession>
<dbReference type="SUPFAM" id="SSF51182">
    <property type="entry name" value="RmlC-like cupins"/>
    <property type="match status" value="1"/>
</dbReference>
<dbReference type="RefSeq" id="WP_377362957.1">
    <property type="nucleotide sequence ID" value="NZ_JBHRYN010000012.1"/>
</dbReference>
<dbReference type="CDD" id="cd20292">
    <property type="entry name" value="cupin_QdtA-like"/>
    <property type="match status" value="1"/>
</dbReference>
<protein>
    <submittedName>
        <fullName evidence="2">Sugar 3,4-ketoisomerase</fullName>
    </submittedName>
</protein>
<sequence>MSLINLVDLPDLGDDRGGLVSIEANKHIPFAVKRVYYIFKTHEDVARGFHAHKELKQLVICVSGSCKMVMDNGISKDDVILNTPKKGLLIDSLVWREMHDFSEDCVLLVLASEYYDESDYIRNYDEFLKKAEP</sequence>
<dbReference type="InterPro" id="IPR011051">
    <property type="entry name" value="RmlC_Cupin_sf"/>
</dbReference>
<evidence type="ECO:0000259" key="1">
    <source>
        <dbReference type="Pfam" id="PF05523"/>
    </source>
</evidence>
<dbReference type="EMBL" id="JBHRYN010000012">
    <property type="protein sequence ID" value="MFC3701998.1"/>
    <property type="molecule type" value="Genomic_DNA"/>
</dbReference>
<dbReference type="Proteomes" id="UP001595710">
    <property type="component" value="Unassembled WGS sequence"/>
</dbReference>
<dbReference type="Pfam" id="PF05523">
    <property type="entry name" value="FdtA"/>
    <property type="match status" value="1"/>
</dbReference>
<dbReference type="InterPro" id="IPR014710">
    <property type="entry name" value="RmlC-like_jellyroll"/>
</dbReference>
<keyword evidence="3" id="KW-1185">Reference proteome</keyword>
<gene>
    <name evidence="2" type="ORF">ACFOND_10130</name>
</gene>
<organism evidence="2 3">
    <name type="scientific">Reinekea marina</name>
    <dbReference type="NCBI Taxonomy" id="1310421"/>
    <lineage>
        <taxon>Bacteria</taxon>
        <taxon>Pseudomonadati</taxon>
        <taxon>Pseudomonadota</taxon>
        <taxon>Gammaproteobacteria</taxon>
        <taxon>Oceanospirillales</taxon>
        <taxon>Saccharospirillaceae</taxon>
        <taxon>Reinekea</taxon>
    </lineage>
</organism>
<dbReference type="Gene3D" id="2.60.120.10">
    <property type="entry name" value="Jelly Rolls"/>
    <property type="match status" value="1"/>
</dbReference>
<feature type="domain" description="Sugar 3,4-ketoisomerase QdtA cupin" evidence="1">
    <location>
        <begin position="5"/>
        <end position="130"/>
    </location>
</feature>
<reference evidence="3" key="1">
    <citation type="journal article" date="2019" name="Int. J. Syst. Evol. Microbiol.">
        <title>The Global Catalogue of Microorganisms (GCM) 10K type strain sequencing project: providing services to taxonomists for standard genome sequencing and annotation.</title>
        <authorList>
            <consortium name="The Broad Institute Genomics Platform"/>
            <consortium name="The Broad Institute Genome Sequencing Center for Infectious Disease"/>
            <person name="Wu L."/>
            <person name="Ma J."/>
        </authorList>
    </citation>
    <scope>NUCLEOTIDE SEQUENCE [LARGE SCALE GENOMIC DNA]</scope>
    <source>
        <strain evidence="3">CECT 8288</strain>
    </source>
</reference>
<dbReference type="InterPro" id="IPR008894">
    <property type="entry name" value="QdtA_cupin_dom"/>
</dbReference>
<name>A0ABV7WVB2_9GAMM</name>
<proteinExistence type="predicted"/>
<evidence type="ECO:0000313" key="2">
    <source>
        <dbReference type="EMBL" id="MFC3701998.1"/>
    </source>
</evidence>
<evidence type="ECO:0000313" key="3">
    <source>
        <dbReference type="Proteomes" id="UP001595710"/>
    </source>
</evidence>
<comment type="caution">
    <text evidence="2">The sequence shown here is derived from an EMBL/GenBank/DDBJ whole genome shotgun (WGS) entry which is preliminary data.</text>
</comment>